<dbReference type="CDD" id="cd05379">
    <property type="entry name" value="CAP_bacterial"/>
    <property type="match status" value="1"/>
</dbReference>
<dbReference type="OrthoDB" id="68195at2"/>
<gene>
    <name evidence="4" type="ORF">PS9374_03213</name>
</gene>
<evidence type="ECO:0000256" key="1">
    <source>
        <dbReference type="SAM" id="MobiDB-lite"/>
    </source>
</evidence>
<evidence type="ECO:0000313" key="4">
    <source>
        <dbReference type="EMBL" id="GAT67555.1"/>
    </source>
</evidence>
<evidence type="ECO:0000256" key="2">
    <source>
        <dbReference type="SAM" id="SignalP"/>
    </source>
</evidence>
<dbReference type="PANTHER" id="PTHR31157:SF1">
    <property type="entry name" value="SCP DOMAIN-CONTAINING PROTEIN"/>
    <property type="match status" value="1"/>
</dbReference>
<proteinExistence type="predicted"/>
<feature type="compositionally biased region" description="Low complexity" evidence="1">
    <location>
        <begin position="22"/>
        <end position="36"/>
    </location>
</feature>
<dbReference type="PANTHER" id="PTHR31157">
    <property type="entry name" value="SCP DOMAIN-CONTAINING PROTEIN"/>
    <property type="match status" value="1"/>
</dbReference>
<sequence>MRRPLGALVCLGAVTALSSPAVAAPTVEPTATPTATSGVAATPEEDEVVRLTNIQRQKGGCRALVNNPYLRKAAYGHSLDMATQNYFSHTSKDGRTVGDRIRAAGYTGARRWAENIAWGQQTPSAVVTAWMNSSGHRANIMNCAYADIGVGLAKNSSGRPYWTQNFAAKQ</sequence>
<name>A0A161LL02_9ACTN</name>
<dbReference type="SUPFAM" id="SSF55797">
    <property type="entry name" value="PR-1-like"/>
    <property type="match status" value="1"/>
</dbReference>
<accession>A0A161LL02</accession>
<dbReference type="Gene3D" id="3.40.33.10">
    <property type="entry name" value="CAP"/>
    <property type="match status" value="1"/>
</dbReference>
<feature type="chain" id="PRO_5007824870" evidence="2">
    <location>
        <begin position="24"/>
        <end position="170"/>
    </location>
</feature>
<organism evidence="4 5">
    <name type="scientific">Planomonospora sphaerica</name>
    <dbReference type="NCBI Taxonomy" id="161355"/>
    <lineage>
        <taxon>Bacteria</taxon>
        <taxon>Bacillati</taxon>
        <taxon>Actinomycetota</taxon>
        <taxon>Actinomycetes</taxon>
        <taxon>Streptosporangiales</taxon>
        <taxon>Streptosporangiaceae</taxon>
        <taxon>Planomonospora</taxon>
    </lineage>
</organism>
<dbReference type="InterPro" id="IPR035940">
    <property type="entry name" value="CAP_sf"/>
</dbReference>
<feature type="region of interest" description="Disordered" evidence="1">
    <location>
        <begin position="22"/>
        <end position="44"/>
    </location>
</feature>
<dbReference type="Proteomes" id="UP000077701">
    <property type="component" value="Unassembled WGS sequence"/>
</dbReference>
<evidence type="ECO:0000313" key="5">
    <source>
        <dbReference type="Proteomes" id="UP000077701"/>
    </source>
</evidence>
<feature type="domain" description="SCP" evidence="3">
    <location>
        <begin position="50"/>
        <end position="166"/>
    </location>
</feature>
<keyword evidence="2" id="KW-0732">Signal</keyword>
<keyword evidence="5" id="KW-1185">Reference proteome</keyword>
<protein>
    <submittedName>
        <fullName evidence="4">SCP-like extracellular</fullName>
    </submittedName>
</protein>
<dbReference type="EMBL" id="BDCX01000007">
    <property type="protein sequence ID" value="GAT67555.1"/>
    <property type="molecule type" value="Genomic_DNA"/>
</dbReference>
<reference evidence="4 5" key="1">
    <citation type="journal article" date="2016" name="Genome Announc.">
        <title>Draft Genome Sequence of Planomonospora sphaerica JCM9374, a Rare Actinomycete.</title>
        <authorList>
            <person name="Dohra H."/>
            <person name="Suzuki T."/>
            <person name="Inoue Y."/>
            <person name="Kodani S."/>
        </authorList>
    </citation>
    <scope>NUCLEOTIDE SEQUENCE [LARGE SCALE GENOMIC DNA]</scope>
    <source>
        <strain evidence="4 5">JCM 9374</strain>
    </source>
</reference>
<reference evidence="5" key="2">
    <citation type="submission" date="2016-04" db="EMBL/GenBank/DDBJ databases">
        <title>Planomonospora sphaerica JCM9374 whole genome shotgun sequence.</title>
        <authorList>
            <person name="Suzuki T."/>
            <person name="Dohra H."/>
            <person name="Kodani S."/>
        </authorList>
    </citation>
    <scope>NUCLEOTIDE SEQUENCE [LARGE SCALE GENOMIC DNA]</scope>
    <source>
        <strain evidence="5">JCM 9374</strain>
    </source>
</reference>
<dbReference type="AlphaFoldDB" id="A0A161LL02"/>
<feature type="signal peptide" evidence="2">
    <location>
        <begin position="1"/>
        <end position="23"/>
    </location>
</feature>
<dbReference type="STRING" id="161355.PS9374_03213"/>
<dbReference type="Pfam" id="PF00188">
    <property type="entry name" value="CAP"/>
    <property type="match status" value="1"/>
</dbReference>
<evidence type="ECO:0000259" key="3">
    <source>
        <dbReference type="Pfam" id="PF00188"/>
    </source>
</evidence>
<dbReference type="InterPro" id="IPR014044">
    <property type="entry name" value="CAP_dom"/>
</dbReference>
<dbReference type="RefSeq" id="WP_068897614.1">
    <property type="nucleotide sequence ID" value="NZ_BDCX01000007.1"/>
</dbReference>
<comment type="caution">
    <text evidence="4">The sequence shown here is derived from an EMBL/GenBank/DDBJ whole genome shotgun (WGS) entry which is preliminary data.</text>
</comment>